<feature type="transmembrane region" description="Helical" evidence="2">
    <location>
        <begin position="54"/>
        <end position="77"/>
    </location>
</feature>
<evidence type="ECO:0000259" key="3">
    <source>
        <dbReference type="PROSITE" id="PS51782"/>
    </source>
</evidence>
<protein>
    <submittedName>
        <fullName evidence="4">LysM peptidoglycan-binding domain-containing protein</fullName>
    </submittedName>
</protein>
<name>A0A7X2LYL8_9BACI</name>
<sequence>MTQEKVQMDRRKYHKEKMIQERKDKTGAYPSRKEVHTRVKKQEEKNTKHKKLKYPVISILAVLFILLPVMILSYSYYTEAKGDLPFGGGGDFENIFIQKGSSGNVPAASIKLQKETKEETQTAEKEADERQEDSKPAQENVEEEPASVQSAEDTADPETSSPQNEASDTVPLAAQEENQPEEPQPAEEYDVISHTVGPEENLFRISMKYYNSRSGEELIRSWNNLHGNEIYQGQVLKIPIQRY</sequence>
<dbReference type="SUPFAM" id="SSF54106">
    <property type="entry name" value="LysM domain"/>
    <property type="match status" value="1"/>
</dbReference>
<dbReference type="AlphaFoldDB" id="A0A7X2LYL8"/>
<dbReference type="RefSeq" id="WP_154306151.1">
    <property type="nucleotide sequence ID" value="NZ_WKKI01000002.1"/>
</dbReference>
<dbReference type="EMBL" id="WKKI01000002">
    <property type="protein sequence ID" value="MRX71032.1"/>
    <property type="molecule type" value="Genomic_DNA"/>
</dbReference>
<keyword evidence="5" id="KW-1185">Reference proteome</keyword>
<feature type="compositionally biased region" description="Basic and acidic residues" evidence="1">
    <location>
        <begin position="1"/>
        <end position="46"/>
    </location>
</feature>
<feature type="compositionally biased region" description="Polar residues" evidence="1">
    <location>
        <begin position="147"/>
        <end position="167"/>
    </location>
</feature>
<comment type="caution">
    <text evidence="4">The sequence shown here is derived from an EMBL/GenBank/DDBJ whole genome shotgun (WGS) entry which is preliminary data.</text>
</comment>
<evidence type="ECO:0000313" key="4">
    <source>
        <dbReference type="EMBL" id="MRX71032.1"/>
    </source>
</evidence>
<keyword evidence="2" id="KW-0472">Membrane</keyword>
<dbReference type="PROSITE" id="PS51782">
    <property type="entry name" value="LYSM"/>
    <property type="match status" value="1"/>
</dbReference>
<dbReference type="OrthoDB" id="2583609at2"/>
<feature type="domain" description="LysM" evidence="3">
    <location>
        <begin position="192"/>
        <end position="238"/>
    </location>
</feature>
<evidence type="ECO:0000256" key="2">
    <source>
        <dbReference type="SAM" id="Phobius"/>
    </source>
</evidence>
<dbReference type="InterPro" id="IPR018392">
    <property type="entry name" value="LysM"/>
</dbReference>
<feature type="region of interest" description="Disordered" evidence="1">
    <location>
        <begin position="107"/>
        <end position="188"/>
    </location>
</feature>
<feature type="compositionally biased region" description="Acidic residues" evidence="1">
    <location>
        <begin position="178"/>
        <end position="188"/>
    </location>
</feature>
<gene>
    <name evidence="4" type="ORF">GJU40_02465</name>
</gene>
<reference evidence="4 5" key="1">
    <citation type="submission" date="2019-11" db="EMBL/GenBank/DDBJ databases">
        <title>Bacillus lacus genome.</title>
        <authorList>
            <person name="Allen C.J."/>
            <person name="Newman J.D."/>
        </authorList>
    </citation>
    <scope>NUCLEOTIDE SEQUENCE [LARGE SCALE GENOMIC DNA]</scope>
    <source>
        <strain evidence="4 5">KCTC 33946</strain>
    </source>
</reference>
<evidence type="ECO:0000313" key="5">
    <source>
        <dbReference type="Proteomes" id="UP000448867"/>
    </source>
</evidence>
<dbReference type="Proteomes" id="UP000448867">
    <property type="component" value="Unassembled WGS sequence"/>
</dbReference>
<dbReference type="Pfam" id="PF01476">
    <property type="entry name" value="LysM"/>
    <property type="match status" value="1"/>
</dbReference>
<accession>A0A7X2LYL8</accession>
<dbReference type="Gene3D" id="3.10.350.10">
    <property type="entry name" value="LysM domain"/>
    <property type="match status" value="1"/>
</dbReference>
<keyword evidence="2" id="KW-0812">Transmembrane</keyword>
<dbReference type="InterPro" id="IPR036779">
    <property type="entry name" value="LysM_dom_sf"/>
</dbReference>
<dbReference type="SMART" id="SM00257">
    <property type="entry name" value="LysM"/>
    <property type="match status" value="1"/>
</dbReference>
<evidence type="ECO:0000256" key="1">
    <source>
        <dbReference type="SAM" id="MobiDB-lite"/>
    </source>
</evidence>
<feature type="region of interest" description="Disordered" evidence="1">
    <location>
        <begin position="1"/>
        <end position="47"/>
    </location>
</feature>
<keyword evidence="2" id="KW-1133">Transmembrane helix</keyword>
<organism evidence="4 5">
    <name type="scientific">Metabacillus lacus</name>
    <dbReference type="NCBI Taxonomy" id="1983721"/>
    <lineage>
        <taxon>Bacteria</taxon>
        <taxon>Bacillati</taxon>
        <taxon>Bacillota</taxon>
        <taxon>Bacilli</taxon>
        <taxon>Bacillales</taxon>
        <taxon>Bacillaceae</taxon>
        <taxon>Metabacillus</taxon>
    </lineage>
</organism>
<proteinExistence type="predicted"/>
<feature type="compositionally biased region" description="Basic and acidic residues" evidence="1">
    <location>
        <begin position="112"/>
        <end position="136"/>
    </location>
</feature>